<keyword evidence="3" id="KW-1185">Reference proteome</keyword>
<dbReference type="OrthoDB" id="406773at2759"/>
<comment type="caution">
    <text evidence="2">The sequence shown here is derived from an EMBL/GenBank/DDBJ whole genome shotgun (WGS) entry which is preliminary data.</text>
</comment>
<sequence>VAVICVIILLVCTFLFTNNLQQTPGSANSFMSSIWTDSHTEANSLKYRKHRDDLSRQLNVMKQLYGQQNCEKLELLKSKDEEVDASVSESGGWCANMSSPNSTAHMWDKGFSTALSNFFKGKTVASFGDGPGQYKKHIDSLGQVSSYVAYDGAPFCETVTGGLVKFLDLTAPQYGLPAYDWVVSVEVGEHIPATFEDIYLDNLVRHAKEGIVLSWAVPGQGGLSHVNNKALEAVIAQMEKRGFIIDQKTGAQLRQASELPWLKSNVNVYRREKLDSFSADDV</sequence>
<dbReference type="AlphaFoldDB" id="A0A8S3ZAX1"/>
<feature type="non-terminal residue" evidence="2">
    <location>
        <position position="1"/>
    </location>
</feature>
<evidence type="ECO:0000256" key="1">
    <source>
        <dbReference type="SAM" id="SignalP"/>
    </source>
</evidence>
<dbReference type="EMBL" id="CAJHNH020001726">
    <property type="protein sequence ID" value="CAG5124211.1"/>
    <property type="molecule type" value="Genomic_DNA"/>
</dbReference>
<evidence type="ECO:0008006" key="4">
    <source>
        <dbReference type="Google" id="ProtNLM"/>
    </source>
</evidence>
<protein>
    <recommendedName>
        <fullName evidence="4">Methyltransferase type 11 domain-containing protein</fullName>
    </recommendedName>
</protein>
<feature type="signal peptide" evidence="1">
    <location>
        <begin position="1"/>
        <end position="17"/>
    </location>
</feature>
<dbReference type="InterPro" id="IPR029063">
    <property type="entry name" value="SAM-dependent_MTases_sf"/>
</dbReference>
<evidence type="ECO:0000313" key="3">
    <source>
        <dbReference type="Proteomes" id="UP000678393"/>
    </source>
</evidence>
<dbReference type="Gene3D" id="3.40.50.150">
    <property type="entry name" value="Vaccinia Virus protein VP39"/>
    <property type="match status" value="1"/>
</dbReference>
<keyword evidence="1" id="KW-0732">Signal</keyword>
<feature type="chain" id="PRO_5035759060" description="Methyltransferase type 11 domain-containing protein" evidence="1">
    <location>
        <begin position="18"/>
        <end position="282"/>
    </location>
</feature>
<gene>
    <name evidence="2" type="ORF">CUNI_LOCUS9769</name>
</gene>
<proteinExistence type="predicted"/>
<dbReference type="Proteomes" id="UP000678393">
    <property type="component" value="Unassembled WGS sequence"/>
</dbReference>
<reference evidence="2" key="1">
    <citation type="submission" date="2021-04" db="EMBL/GenBank/DDBJ databases">
        <authorList>
            <consortium name="Molecular Ecology Group"/>
        </authorList>
    </citation>
    <scope>NUCLEOTIDE SEQUENCE</scope>
</reference>
<organism evidence="2 3">
    <name type="scientific">Candidula unifasciata</name>
    <dbReference type="NCBI Taxonomy" id="100452"/>
    <lineage>
        <taxon>Eukaryota</taxon>
        <taxon>Metazoa</taxon>
        <taxon>Spiralia</taxon>
        <taxon>Lophotrochozoa</taxon>
        <taxon>Mollusca</taxon>
        <taxon>Gastropoda</taxon>
        <taxon>Heterobranchia</taxon>
        <taxon>Euthyneura</taxon>
        <taxon>Panpulmonata</taxon>
        <taxon>Eupulmonata</taxon>
        <taxon>Stylommatophora</taxon>
        <taxon>Helicina</taxon>
        <taxon>Helicoidea</taxon>
        <taxon>Geomitridae</taxon>
        <taxon>Candidula</taxon>
    </lineage>
</organism>
<accession>A0A8S3ZAX1</accession>
<name>A0A8S3ZAX1_9EUPU</name>
<evidence type="ECO:0000313" key="2">
    <source>
        <dbReference type="EMBL" id="CAG5124211.1"/>
    </source>
</evidence>